<dbReference type="InterPro" id="IPR052159">
    <property type="entry name" value="Competence_DNA_uptake"/>
</dbReference>
<feature type="transmembrane region" description="Helical" evidence="6">
    <location>
        <begin position="12"/>
        <end position="38"/>
    </location>
</feature>
<feature type="transmembrane region" description="Helical" evidence="6">
    <location>
        <begin position="375"/>
        <end position="398"/>
    </location>
</feature>
<dbReference type="NCBIfam" id="TIGR00361">
    <property type="entry name" value="ComEC_Rec2"/>
    <property type="match status" value="1"/>
</dbReference>
<organism evidence="8 9">
    <name type="scientific">Marinobacter xestospongiae</name>
    <dbReference type="NCBI Taxonomy" id="994319"/>
    <lineage>
        <taxon>Bacteria</taxon>
        <taxon>Pseudomonadati</taxon>
        <taxon>Pseudomonadota</taxon>
        <taxon>Gammaproteobacteria</taxon>
        <taxon>Pseudomonadales</taxon>
        <taxon>Marinobacteraceae</taxon>
        <taxon>Marinobacter</taxon>
    </lineage>
</organism>
<sequence>MRAGITAFSCGVILLYSVGTIPALPWLVSGIAVVWGVAWFTSRALIARIGVLAGWLLLGLAWSGGWSQERLATVLPAALEGRELTVLGHLCELPAPGSYHSVRFSLCVQQWGASVSPKPEVLPPRLRLAWYGDDATLNLPHQLQLTVVLKQPHGSLNPAGFRYQSWLFRHGYGATGTVRSVAAAPQLECDLKCRFHRWRGGIARALGAALEPGDYRRLAKALLLGDRGELTPADWQVLEATGTIHLVAISGLHLGLIAAAVGLLVRWLLLALPLHWLSPRQHRLLVAASVASASLAYSLLAGFTVPTRRALIMVLVGCWFLVRVRQTGLWLAWVIALGLVLLQDPFSPLDRGFWLSFSAVAVLILVFARRQRPPGVLTALVLAQVAVFFILWPVLLWLGASPSLVGMAANLVAIPWLSLVVMPALLFLGLALWLFPVSAGWAVEGIDAVLMPLWLTLESMADWPVPDLPEVGWPGALGLAAVVLVCLLLPERRLRLAGGLIMVVSVAAGAWSGPSNNRRVAMPEVWIWDVGQGLSVLVRHQDQALLYDTGPATPSGLSAVDSVVLPSLRRLGVSRLNRLLLSHGDSDHAGGLPQLFAGIEVASVYSGEPARVARRLPPAAPAVQHCEVGQVWQVGELEVAFWRAPGELAGNDASCVATVSWQGQQVVLPGDITAEVEAHWLAQGGPAPAQWRAVVAPHHGSRTSSGPEWVRALAPELVVFSAGYRHRFGHPHPLVETRYREVGSRVLNTAHHGAVTIRFSASGPVVEFQRAEAPFWLRQQL</sequence>
<dbReference type="InterPro" id="IPR036866">
    <property type="entry name" value="RibonucZ/Hydroxyglut_hydro"/>
</dbReference>
<dbReference type="SMART" id="SM00849">
    <property type="entry name" value="Lactamase_B"/>
    <property type="match status" value="1"/>
</dbReference>
<dbReference type="InterPro" id="IPR035681">
    <property type="entry name" value="ComA-like_MBL"/>
</dbReference>
<accession>A0ABU3VXX1</accession>
<dbReference type="Pfam" id="PF13567">
    <property type="entry name" value="DUF4131"/>
    <property type="match status" value="1"/>
</dbReference>
<keyword evidence="2" id="KW-1003">Cell membrane</keyword>
<feature type="transmembrane region" description="Helical" evidence="6">
    <location>
        <begin position="432"/>
        <end position="451"/>
    </location>
</feature>
<evidence type="ECO:0000256" key="6">
    <source>
        <dbReference type="SAM" id="Phobius"/>
    </source>
</evidence>
<dbReference type="Gene3D" id="3.60.15.10">
    <property type="entry name" value="Ribonuclease Z/Hydroxyacylglutathione hydrolase-like"/>
    <property type="match status" value="1"/>
</dbReference>
<feature type="transmembrane region" description="Helical" evidence="6">
    <location>
        <begin position="329"/>
        <end position="346"/>
    </location>
</feature>
<dbReference type="InterPro" id="IPR025405">
    <property type="entry name" value="DUF4131"/>
</dbReference>
<feature type="transmembrane region" description="Helical" evidence="6">
    <location>
        <begin position="496"/>
        <end position="513"/>
    </location>
</feature>
<dbReference type="RefSeq" id="WP_316973721.1">
    <property type="nucleotide sequence ID" value="NZ_JAWIIJ010000006.1"/>
</dbReference>
<proteinExistence type="predicted"/>
<reference evidence="8 9" key="1">
    <citation type="submission" date="2023-10" db="EMBL/GenBank/DDBJ databases">
        <title>Characteristics and mechanism of a salt-tolerant marine origin heterotrophic nitrifying- aerobic denitrifying bacteria Marinobacter xestospongiae HN1.</title>
        <authorList>
            <person name="Qi R."/>
        </authorList>
    </citation>
    <scope>NUCLEOTIDE SEQUENCE [LARGE SCALE GENOMIC DNA]</scope>
    <source>
        <strain evidence="8 9">HN1</strain>
    </source>
</reference>
<dbReference type="InterPro" id="IPR004797">
    <property type="entry name" value="Competence_ComEC/Rec2"/>
</dbReference>
<evidence type="ECO:0000259" key="7">
    <source>
        <dbReference type="SMART" id="SM00849"/>
    </source>
</evidence>
<dbReference type="PANTHER" id="PTHR30619:SF1">
    <property type="entry name" value="RECOMBINATION PROTEIN 2"/>
    <property type="match status" value="1"/>
</dbReference>
<dbReference type="InterPro" id="IPR004477">
    <property type="entry name" value="ComEC_N"/>
</dbReference>
<name>A0ABU3VXX1_9GAMM</name>
<feature type="domain" description="Metallo-beta-lactamase" evidence="7">
    <location>
        <begin position="532"/>
        <end position="724"/>
    </location>
</feature>
<feature type="transmembrane region" description="Helical" evidence="6">
    <location>
        <begin position="471"/>
        <end position="489"/>
    </location>
</feature>
<evidence type="ECO:0000256" key="3">
    <source>
        <dbReference type="ARBA" id="ARBA00022692"/>
    </source>
</evidence>
<evidence type="ECO:0000256" key="5">
    <source>
        <dbReference type="ARBA" id="ARBA00023136"/>
    </source>
</evidence>
<comment type="subcellular location">
    <subcellularLocation>
        <location evidence="1">Cell membrane</location>
        <topology evidence="1">Multi-pass membrane protein</topology>
    </subcellularLocation>
</comment>
<feature type="transmembrane region" description="Helical" evidence="6">
    <location>
        <begin position="44"/>
        <end position="62"/>
    </location>
</feature>
<feature type="transmembrane region" description="Helical" evidence="6">
    <location>
        <begin position="254"/>
        <end position="276"/>
    </location>
</feature>
<keyword evidence="9" id="KW-1185">Reference proteome</keyword>
<keyword evidence="3 6" id="KW-0812">Transmembrane</keyword>
<dbReference type="Pfam" id="PF00753">
    <property type="entry name" value="Lactamase_B"/>
    <property type="match status" value="1"/>
</dbReference>
<dbReference type="EMBL" id="JAWIIJ010000006">
    <property type="protein sequence ID" value="MDV2079091.1"/>
    <property type="molecule type" value="Genomic_DNA"/>
</dbReference>
<dbReference type="NCBIfam" id="TIGR00360">
    <property type="entry name" value="ComEC_N-term"/>
    <property type="match status" value="1"/>
</dbReference>
<feature type="transmembrane region" description="Helical" evidence="6">
    <location>
        <begin position="404"/>
        <end position="425"/>
    </location>
</feature>
<keyword evidence="5 6" id="KW-0472">Membrane</keyword>
<dbReference type="SUPFAM" id="SSF56281">
    <property type="entry name" value="Metallo-hydrolase/oxidoreductase"/>
    <property type="match status" value="1"/>
</dbReference>
<dbReference type="Pfam" id="PF03772">
    <property type="entry name" value="Competence"/>
    <property type="match status" value="1"/>
</dbReference>
<feature type="transmembrane region" description="Helical" evidence="6">
    <location>
        <begin position="352"/>
        <end position="368"/>
    </location>
</feature>
<dbReference type="InterPro" id="IPR001279">
    <property type="entry name" value="Metallo-B-lactamas"/>
</dbReference>
<dbReference type="Proteomes" id="UP001269819">
    <property type="component" value="Unassembled WGS sequence"/>
</dbReference>
<keyword evidence="4 6" id="KW-1133">Transmembrane helix</keyword>
<evidence type="ECO:0000313" key="8">
    <source>
        <dbReference type="EMBL" id="MDV2079091.1"/>
    </source>
</evidence>
<gene>
    <name evidence="8" type="ORF">RYS15_10350</name>
</gene>
<evidence type="ECO:0000256" key="4">
    <source>
        <dbReference type="ARBA" id="ARBA00022989"/>
    </source>
</evidence>
<dbReference type="CDD" id="cd07731">
    <property type="entry name" value="ComA-like_MBL-fold"/>
    <property type="match status" value="1"/>
</dbReference>
<protein>
    <submittedName>
        <fullName evidence="8">DNA internalization-related competence protein ComEC/Rec2</fullName>
    </submittedName>
</protein>
<evidence type="ECO:0000313" key="9">
    <source>
        <dbReference type="Proteomes" id="UP001269819"/>
    </source>
</evidence>
<evidence type="ECO:0000256" key="2">
    <source>
        <dbReference type="ARBA" id="ARBA00022475"/>
    </source>
</evidence>
<evidence type="ECO:0000256" key="1">
    <source>
        <dbReference type="ARBA" id="ARBA00004651"/>
    </source>
</evidence>
<comment type="caution">
    <text evidence="8">The sequence shown here is derived from an EMBL/GenBank/DDBJ whole genome shotgun (WGS) entry which is preliminary data.</text>
</comment>
<dbReference type="PANTHER" id="PTHR30619">
    <property type="entry name" value="DNA INTERNALIZATION/COMPETENCE PROTEIN COMEC/REC2"/>
    <property type="match status" value="1"/>
</dbReference>